<dbReference type="RefSeq" id="WP_069176835.1">
    <property type="nucleotide sequence ID" value="NZ_CP017037.1"/>
</dbReference>
<gene>
    <name evidence="6" type="ORF">BCB69_01695</name>
</gene>
<dbReference type="Pfam" id="PF03466">
    <property type="entry name" value="LysR_substrate"/>
    <property type="match status" value="1"/>
</dbReference>
<evidence type="ECO:0000256" key="4">
    <source>
        <dbReference type="ARBA" id="ARBA00023163"/>
    </source>
</evidence>
<keyword evidence="3" id="KW-0238">DNA-binding</keyword>
<dbReference type="PANTHER" id="PTHR30126:SF96">
    <property type="entry name" value="TRANSCRIPTIONAL REGULATORY PROTEIN, LYSR FAMILY"/>
    <property type="match status" value="1"/>
</dbReference>
<dbReference type="EMBL" id="CP017037">
    <property type="protein sequence ID" value="AOH38807.1"/>
    <property type="molecule type" value="Genomic_DNA"/>
</dbReference>
<name>A0A1B3WCW2_9FIRM</name>
<proteinExistence type="inferred from homology"/>
<dbReference type="PRINTS" id="PR00039">
    <property type="entry name" value="HTHLYSR"/>
</dbReference>
<keyword evidence="4" id="KW-0804">Transcription</keyword>
<evidence type="ECO:0000256" key="1">
    <source>
        <dbReference type="ARBA" id="ARBA00009437"/>
    </source>
</evidence>
<comment type="similarity">
    <text evidence="1">Belongs to the LysR transcriptional regulatory family.</text>
</comment>
<accession>A0A1B3WCW2</accession>
<dbReference type="SUPFAM" id="SSF46785">
    <property type="entry name" value="Winged helix' DNA-binding domain"/>
    <property type="match status" value="1"/>
</dbReference>
<dbReference type="GO" id="GO:0003700">
    <property type="term" value="F:DNA-binding transcription factor activity"/>
    <property type="evidence" value="ECO:0007669"/>
    <property type="project" value="InterPro"/>
</dbReference>
<organism evidence="6 7">
    <name type="scientific">Dialister pneumosintes</name>
    <dbReference type="NCBI Taxonomy" id="39950"/>
    <lineage>
        <taxon>Bacteria</taxon>
        <taxon>Bacillati</taxon>
        <taxon>Bacillota</taxon>
        <taxon>Negativicutes</taxon>
        <taxon>Veillonellales</taxon>
        <taxon>Veillonellaceae</taxon>
        <taxon>Dialister</taxon>
    </lineage>
</organism>
<sequence>MHILPMYYFKAVVKYKSINKAAHELHITQQTLSAHMNSIERELGCILFNRSPNFQLTYEGEKFYRYVKTIINTYESMQKEFSLLAQNESGAIRIGIAHTRSQALIPRAAARFIPQYPYVRIDLKELSNDKLISELREGKLDIAIGDIPLDSTEYATEILHKEEILLVVPTTYMRNNASYTEILSEVPLLVSHSEDITGRMARAIVKENHIVPNIAVSSDNIETLLDMCSLGLGACFCSDKLLTFHMSTNDSFNKNFKIYHTNIIYPIIAAYPKDDVMEKIIKTFIEGIKE</sequence>
<dbReference type="InterPro" id="IPR000847">
    <property type="entry name" value="LysR_HTH_N"/>
</dbReference>
<dbReference type="Pfam" id="PF00126">
    <property type="entry name" value="HTH_1"/>
    <property type="match status" value="1"/>
</dbReference>
<dbReference type="Proteomes" id="UP000094757">
    <property type="component" value="Chromosome"/>
</dbReference>
<evidence type="ECO:0000256" key="3">
    <source>
        <dbReference type="ARBA" id="ARBA00023125"/>
    </source>
</evidence>
<dbReference type="PANTHER" id="PTHR30126">
    <property type="entry name" value="HTH-TYPE TRANSCRIPTIONAL REGULATOR"/>
    <property type="match status" value="1"/>
</dbReference>
<protein>
    <recommendedName>
        <fullName evidence="5">HTH lysR-type domain-containing protein</fullName>
    </recommendedName>
</protein>
<dbReference type="STRING" id="39950.BCB69_01695"/>
<evidence type="ECO:0000256" key="2">
    <source>
        <dbReference type="ARBA" id="ARBA00023015"/>
    </source>
</evidence>
<dbReference type="InterPro" id="IPR036388">
    <property type="entry name" value="WH-like_DNA-bd_sf"/>
</dbReference>
<dbReference type="InterPro" id="IPR005119">
    <property type="entry name" value="LysR_subst-bd"/>
</dbReference>
<reference evidence="7" key="1">
    <citation type="submission" date="2016-08" db="EMBL/GenBank/DDBJ databases">
        <authorList>
            <person name="Holder M.E."/>
            <person name="Ajami N.J."/>
            <person name="Petrosino J.F."/>
        </authorList>
    </citation>
    <scope>NUCLEOTIDE SEQUENCE [LARGE SCALE GENOMIC DNA]</scope>
    <source>
        <strain evidence="7">F0677</strain>
    </source>
</reference>
<dbReference type="SUPFAM" id="SSF53850">
    <property type="entry name" value="Periplasmic binding protein-like II"/>
    <property type="match status" value="1"/>
</dbReference>
<dbReference type="InterPro" id="IPR036390">
    <property type="entry name" value="WH_DNA-bd_sf"/>
</dbReference>
<feature type="domain" description="HTH lysR-type" evidence="5">
    <location>
        <begin position="1"/>
        <end position="57"/>
    </location>
</feature>
<dbReference type="GO" id="GO:0003677">
    <property type="term" value="F:DNA binding"/>
    <property type="evidence" value="ECO:0007669"/>
    <property type="project" value="UniProtKB-KW"/>
</dbReference>
<dbReference type="KEGG" id="dpn:BCB69_01695"/>
<dbReference type="CDD" id="cd05466">
    <property type="entry name" value="PBP2_LTTR_substrate"/>
    <property type="match status" value="1"/>
</dbReference>
<dbReference type="Gene3D" id="3.40.190.290">
    <property type="match status" value="1"/>
</dbReference>
<evidence type="ECO:0000313" key="7">
    <source>
        <dbReference type="Proteomes" id="UP000094757"/>
    </source>
</evidence>
<evidence type="ECO:0000313" key="6">
    <source>
        <dbReference type="EMBL" id="AOH38807.1"/>
    </source>
</evidence>
<dbReference type="PROSITE" id="PS50931">
    <property type="entry name" value="HTH_LYSR"/>
    <property type="match status" value="1"/>
</dbReference>
<dbReference type="Gene3D" id="1.10.10.10">
    <property type="entry name" value="Winged helix-like DNA-binding domain superfamily/Winged helix DNA-binding domain"/>
    <property type="match status" value="1"/>
</dbReference>
<dbReference type="AlphaFoldDB" id="A0A1B3WCW2"/>
<keyword evidence="2" id="KW-0805">Transcription regulation</keyword>
<evidence type="ECO:0000259" key="5">
    <source>
        <dbReference type="PROSITE" id="PS50931"/>
    </source>
</evidence>